<evidence type="ECO:0000256" key="1">
    <source>
        <dbReference type="SAM" id="MobiDB-lite"/>
    </source>
</evidence>
<dbReference type="AlphaFoldDB" id="A0A341CP28"/>
<dbReference type="GO" id="GO:0003779">
    <property type="term" value="F:actin binding"/>
    <property type="evidence" value="ECO:0007669"/>
    <property type="project" value="TreeGrafter"/>
</dbReference>
<dbReference type="PANTHER" id="PTHR37338:SF1">
    <property type="entry name" value="SPERMATOGENESIS-ASSOCIATED PROTEIN 32"/>
    <property type="match status" value="1"/>
</dbReference>
<sequence>MTFPKSVPWWWGRTCLKMDATSTQGALSNPALHPKAVSQCVCTGYTCTTWGKGGRFSRFLEGPGRTEGAAALCQCAQGRCKVQPSRPQAYRSPPSTNLGLLQRAGPPHVSRRGASGWLRGEVGQPTPEDAPQPPSPPTRRDRERCSLPAGVAAGMSQRRRHHRRRRPRHLHRPPQPATKERTGGGGVSSHQPAPRLPDRASVSMGVTGANGFPCCDKESVDIVDTQGGINQNQFQPVQEEDDMELEKELLELEFPDKEVPRLDPELEPEPKPKPFPQPEMRPVVMLQPAAKLDTEPKVKVVNLEPFSEDPEPQGYKTESLHPYIEGLMQRDISQWSMRSNSSYLSTTEEDPLSTDHRSICVQTSKHLFWADESVQASEHSLQQAISTQPIKESTKETACHPDQPSAPKDTVCSQKQSQAPSAQPALPDKGSQQPPSPQPSPSPQTIGLAELINLASSLAMASSSRMDLPNSGHVIKAPLQMAMTLSTEPTVDHTAQPTVDEPEQENLTREALEKPPEEPLETRELQDASKQEDKHFPHPYLDFSKPGFKRATIEGEVKFLQPPNVSPQPQGAEKDSGGGPLLLKIHFKLSSPTSPEKTRQNQ</sequence>
<feature type="compositionally biased region" description="Basic and acidic residues" evidence="1">
    <location>
        <begin position="257"/>
        <end position="272"/>
    </location>
</feature>
<dbReference type="GeneID" id="112410287"/>
<organism evidence="2 3">
    <name type="scientific">Neophocaena asiaeorientalis asiaeorientalis</name>
    <name type="common">Yangtze finless porpoise</name>
    <name type="synonym">Neophocaena phocaenoides subsp. asiaeorientalis</name>
    <dbReference type="NCBI Taxonomy" id="1706337"/>
    <lineage>
        <taxon>Eukaryota</taxon>
        <taxon>Metazoa</taxon>
        <taxon>Chordata</taxon>
        <taxon>Craniata</taxon>
        <taxon>Vertebrata</taxon>
        <taxon>Euteleostomi</taxon>
        <taxon>Mammalia</taxon>
        <taxon>Eutheria</taxon>
        <taxon>Laurasiatheria</taxon>
        <taxon>Artiodactyla</taxon>
        <taxon>Whippomorpha</taxon>
        <taxon>Cetacea</taxon>
        <taxon>Odontoceti</taxon>
        <taxon>Phocoenidae</taxon>
        <taxon>Neophocaena</taxon>
    </lineage>
</organism>
<gene>
    <name evidence="3" type="primary">SPATA32</name>
</gene>
<dbReference type="InParanoid" id="A0A341CP28"/>
<dbReference type="STRING" id="1706337.A0A341CP28"/>
<keyword evidence="2" id="KW-1185">Reference proteome</keyword>
<feature type="region of interest" description="Disordered" evidence="1">
    <location>
        <begin position="380"/>
        <end position="445"/>
    </location>
</feature>
<dbReference type="RefSeq" id="XP_024616541.1">
    <property type="nucleotide sequence ID" value="XM_024760773.1"/>
</dbReference>
<name>A0A341CP28_NEOAA</name>
<dbReference type="PANTHER" id="PTHR37338">
    <property type="entry name" value="SPERMATOGENESIS-ASSOCIATED PROTEIN 32"/>
    <property type="match status" value="1"/>
</dbReference>
<dbReference type="Proteomes" id="UP000252040">
    <property type="component" value="Unplaced"/>
</dbReference>
<feature type="region of interest" description="Disordered" evidence="1">
    <location>
        <begin position="84"/>
        <end position="203"/>
    </location>
</feature>
<protein>
    <submittedName>
        <fullName evidence="3">Spermatogenesis-associated protein 32</fullName>
    </submittedName>
</protein>
<accession>A0A341CP28</accession>
<dbReference type="CTD" id="124783"/>
<evidence type="ECO:0000313" key="2">
    <source>
        <dbReference type="Proteomes" id="UP000252040"/>
    </source>
</evidence>
<dbReference type="InterPro" id="IPR029297">
    <property type="entry name" value="SPATA32"/>
</dbReference>
<dbReference type="GO" id="GO:0007283">
    <property type="term" value="P:spermatogenesis"/>
    <property type="evidence" value="ECO:0007669"/>
    <property type="project" value="InterPro"/>
</dbReference>
<feature type="compositionally biased region" description="Pro residues" evidence="1">
    <location>
        <begin position="128"/>
        <end position="137"/>
    </location>
</feature>
<feature type="compositionally biased region" description="Low complexity" evidence="1">
    <location>
        <begin position="413"/>
        <end position="433"/>
    </location>
</feature>
<reference evidence="3" key="1">
    <citation type="submission" date="2025-08" db="UniProtKB">
        <authorList>
            <consortium name="RefSeq"/>
        </authorList>
    </citation>
    <scope>IDENTIFICATION</scope>
    <source>
        <tissue evidence="3">Meat</tissue>
    </source>
</reference>
<feature type="compositionally biased region" description="Basic residues" evidence="1">
    <location>
        <begin position="157"/>
        <end position="172"/>
    </location>
</feature>
<dbReference type="KEGG" id="nasi:112410287"/>
<proteinExistence type="predicted"/>
<feature type="region of interest" description="Disordered" evidence="1">
    <location>
        <begin position="257"/>
        <end position="282"/>
    </location>
</feature>
<dbReference type="GO" id="GO:0048471">
    <property type="term" value="C:perinuclear region of cytoplasm"/>
    <property type="evidence" value="ECO:0007669"/>
    <property type="project" value="TreeGrafter"/>
</dbReference>
<feature type="compositionally biased region" description="Basic and acidic residues" evidence="1">
    <location>
        <begin position="506"/>
        <end position="536"/>
    </location>
</feature>
<feature type="compositionally biased region" description="Polar residues" evidence="1">
    <location>
        <begin position="380"/>
        <end position="391"/>
    </location>
</feature>
<dbReference type="Pfam" id="PF15310">
    <property type="entry name" value="VAD1-2"/>
    <property type="match status" value="1"/>
</dbReference>
<evidence type="ECO:0000313" key="3">
    <source>
        <dbReference type="RefSeq" id="XP_024616541.1"/>
    </source>
</evidence>
<feature type="region of interest" description="Disordered" evidence="1">
    <location>
        <begin position="489"/>
        <end position="602"/>
    </location>
</feature>